<gene>
    <name evidence="2" type="ORF">SDC9_183271</name>
</gene>
<organism evidence="2">
    <name type="scientific">bioreactor metagenome</name>
    <dbReference type="NCBI Taxonomy" id="1076179"/>
    <lineage>
        <taxon>unclassified sequences</taxon>
        <taxon>metagenomes</taxon>
        <taxon>ecological metagenomes</taxon>
    </lineage>
</organism>
<evidence type="ECO:0000259" key="1">
    <source>
        <dbReference type="Pfam" id="PF02625"/>
    </source>
</evidence>
<sequence>MIIWPHGRILGSIGGGCGESDVVRAAMDVMDSGLGRIVEVDMTGETAENGGMVCGGAMRIAVEPLPE</sequence>
<dbReference type="PANTHER" id="PTHR30388">
    <property type="entry name" value="ALDEHYDE OXIDOREDUCTASE MOLYBDENUM COFACTOR ASSEMBLY PROTEIN"/>
    <property type="match status" value="1"/>
</dbReference>
<dbReference type="Pfam" id="PF02625">
    <property type="entry name" value="XdhC_CoxI"/>
    <property type="match status" value="1"/>
</dbReference>
<reference evidence="2" key="1">
    <citation type="submission" date="2019-08" db="EMBL/GenBank/DDBJ databases">
        <authorList>
            <person name="Kucharzyk K."/>
            <person name="Murdoch R.W."/>
            <person name="Higgins S."/>
            <person name="Loffler F."/>
        </authorList>
    </citation>
    <scope>NUCLEOTIDE SEQUENCE</scope>
</reference>
<accession>A0A645HBN1</accession>
<dbReference type="InterPro" id="IPR003777">
    <property type="entry name" value="XdhC_CoxI"/>
</dbReference>
<evidence type="ECO:0000313" key="2">
    <source>
        <dbReference type="EMBL" id="MPN35772.1"/>
    </source>
</evidence>
<protein>
    <recommendedName>
        <fullName evidence="1">XdhC- CoxI domain-containing protein</fullName>
    </recommendedName>
</protein>
<dbReference type="PANTHER" id="PTHR30388:SF6">
    <property type="entry name" value="XANTHINE DEHYDROGENASE SUBUNIT A-RELATED"/>
    <property type="match status" value="1"/>
</dbReference>
<feature type="domain" description="XdhC- CoxI" evidence="1">
    <location>
        <begin position="1"/>
        <end position="40"/>
    </location>
</feature>
<dbReference type="AlphaFoldDB" id="A0A645HBN1"/>
<dbReference type="InterPro" id="IPR052698">
    <property type="entry name" value="MoCofactor_Util/Proc"/>
</dbReference>
<name>A0A645HBN1_9ZZZZ</name>
<comment type="caution">
    <text evidence="2">The sequence shown here is derived from an EMBL/GenBank/DDBJ whole genome shotgun (WGS) entry which is preliminary data.</text>
</comment>
<proteinExistence type="predicted"/>
<dbReference type="EMBL" id="VSSQ01089573">
    <property type="protein sequence ID" value="MPN35772.1"/>
    <property type="molecule type" value="Genomic_DNA"/>
</dbReference>